<feature type="coiled-coil region" evidence="1">
    <location>
        <begin position="34"/>
        <end position="61"/>
    </location>
</feature>
<keyword evidence="3" id="KW-1185">Reference proteome</keyword>
<comment type="caution">
    <text evidence="2">The sequence shown here is derived from an EMBL/GenBank/DDBJ whole genome shotgun (WGS) entry which is preliminary data.</text>
</comment>
<accession>A0A8J3QK83</accession>
<proteinExistence type="predicted"/>
<dbReference type="AlphaFoldDB" id="A0A8J3QK83"/>
<dbReference type="GO" id="GO:0016020">
    <property type="term" value="C:membrane"/>
    <property type="evidence" value="ECO:0007669"/>
    <property type="project" value="InterPro"/>
</dbReference>
<reference evidence="2" key="1">
    <citation type="submission" date="2021-01" db="EMBL/GenBank/DDBJ databases">
        <title>Whole genome shotgun sequence of Rhizocola hellebori NBRC 109834.</title>
        <authorList>
            <person name="Komaki H."/>
            <person name="Tamura T."/>
        </authorList>
    </citation>
    <scope>NUCLEOTIDE SEQUENCE</scope>
    <source>
        <strain evidence="2">NBRC 109834</strain>
    </source>
</reference>
<name>A0A8J3QK83_9ACTN</name>
<evidence type="ECO:0000313" key="3">
    <source>
        <dbReference type="Proteomes" id="UP000612899"/>
    </source>
</evidence>
<sequence>MINFRYHVVSLTAVFLALAIGLVVGTAALNGPAADALGEQVDALRKANNQLREQVGGLTDQANREEQFVTQAAPIMLAGKLSNRKVLVVSLPSGREQVDGISAMLSVAGASLAGTVVLQDKFFEADENVALLGLASRAQPPSVPNSALPFNSDGVETSSALLAAVLLGRSLPITQVDVTEVLSAYTKAGYLTVEGTVSGGAEAVVFVSGLPPVDRQAGSKNAAYVTMLVQFDKHGVAAVGGVLGGDGNLVAEVRDDAVLAKSISTVDNASTAQGQVATALVMHEELVLTRVGHYGVGPKSSSLLPQEKK</sequence>
<evidence type="ECO:0000256" key="1">
    <source>
        <dbReference type="SAM" id="Coils"/>
    </source>
</evidence>
<dbReference type="Proteomes" id="UP000612899">
    <property type="component" value="Unassembled WGS sequence"/>
</dbReference>
<dbReference type="InterPro" id="IPR021522">
    <property type="entry name" value="MctB"/>
</dbReference>
<organism evidence="2 3">
    <name type="scientific">Rhizocola hellebori</name>
    <dbReference type="NCBI Taxonomy" id="1392758"/>
    <lineage>
        <taxon>Bacteria</taxon>
        <taxon>Bacillati</taxon>
        <taxon>Actinomycetota</taxon>
        <taxon>Actinomycetes</taxon>
        <taxon>Micromonosporales</taxon>
        <taxon>Micromonosporaceae</taxon>
        <taxon>Rhizocola</taxon>
    </lineage>
</organism>
<keyword evidence="1" id="KW-0175">Coiled coil</keyword>
<dbReference type="GO" id="GO:0055070">
    <property type="term" value="P:copper ion homeostasis"/>
    <property type="evidence" value="ECO:0007669"/>
    <property type="project" value="InterPro"/>
</dbReference>
<dbReference type="EMBL" id="BONY01000148">
    <property type="protein sequence ID" value="GIH11612.1"/>
    <property type="molecule type" value="Genomic_DNA"/>
</dbReference>
<gene>
    <name evidence="2" type="ORF">Rhe02_96790</name>
</gene>
<dbReference type="RefSeq" id="WP_203915337.1">
    <property type="nucleotide sequence ID" value="NZ_BONY01000148.1"/>
</dbReference>
<evidence type="ECO:0000313" key="2">
    <source>
        <dbReference type="EMBL" id="GIH11612.1"/>
    </source>
</evidence>
<evidence type="ECO:0008006" key="4">
    <source>
        <dbReference type="Google" id="ProtNLM"/>
    </source>
</evidence>
<protein>
    <recommendedName>
        <fullName evidence="4">Copper transporter</fullName>
    </recommendedName>
</protein>
<dbReference type="Pfam" id="PF11382">
    <property type="entry name" value="MctB"/>
    <property type="match status" value="1"/>
</dbReference>